<dbReference type="RefSeq" id="WP_237383410.1">
    <property type="nucleotide sequence ID" value="NZ_CP071793.1"/>
</dbReference>
<sequence length="177" mass="20025">MEQKGMATLDYARSLNIVLVEPEIPGNTGSIGRLCVGLDITLTLIEPLGFSLEDKYMRRAGLDYWPHLKWRTLPDLEALWGLAGPEARFFYFTTKTDRPYGEVQYRPGDFLVFGKETKGLPESLLRRFPERVFTIPMYGKTRSLNLAMSVGIVAYEAVRQVSDGFSKTPWPMSPPDA</sequence>
<feature type="domain" description="tRNA/rRNA methyltransferase SpoU type" evidence="8">
    <location>
        <begin position="15"/>
        <end position="155"/>
    </location>
</feature>
<dbReference type="PIRSF" id="PIRSF029256">
    <property type="entry name" value="SpoU_TrmH_prd"/>
    <property type="match status" value="1"/>
</dbReference>
<protein>
    <recommendedName>
        <fullName evidence="6">Putative tRNA (cytidine(34)-2'-O)-methyltransferase</fullName>
        <ecNumber evidence="6">2.1.1.207</ecNumber>
    </recommendedName>
    <alternativeName>
        <fullName evidence="6">tRNA (cytidine/uridine-2'-O-)-methyltransferase</fullName>
    </alternativeName>
</protein>
<keyword evidence="3 6" id="KW-0808">Transferase</keyword>
<dbReference type="HAMAP" id="MF_01885">
    <property type="entry name" value="tRNA_methyltr_TrmL"/>
    <property type="match status" value="1"/>
</dbReference>
<dbReference type="InterPro" id="IPR029026">
    <property type="entry name" value="tRNA_m1G_MTases_N"/>
</dbReference>
<dbReference type="GO" id="GO:0008757">
    <property type="term" value="F:S-adenosylmethionine-dependent methyltransferase activity"/>
    <property type="evidence" value="ECO:0007669"/>
    <property type="project" value="UniProtKB-UniRule"/>
</dbReference>
<proteinExistence type="inferred from homology"/>
<comment type="caution">
    <text evidence="6">Lacks conserved residue(s) required for the propagation of feature annotation.</text>
</comment>
<keyword evidence="2 6" id="KW-0489">Methyltransferase</keyword>
<dbReference type="GO" id="GO:0008175">
    <property type="term" value="F:tRNA methyltransferase activity"/>
    <property type="evidence" value="ECO:0007669"/>
    <property type="project" value="UniProtKB-UniRule"/>
</dbReference>
<dbReference type="KEGG" id="scor:J3U87_12705"/>
<comment type="catalytic activity">
    <reaction evidence="6">
        <text>5-carboxymethylaminomethyluridine(34) in tRNA(Leu) + S-adenosyl-L-methionine = 5-carboxymethylaminomethyl-2'-O-methyluridine(34) in tRNA(Leu) + S-adenosyl-L-homocysteine + H(+)</text>
        <dbReference type="Rhea" id="RHEA:43088"/>
        <dbReference type="Rhea" id="RHEA-COMP:10333"/>
        <dbReference type="Rhea" id="RHEA-COMP:10334"/>
        <dbReference type="ChEBI" id="CHEBI:15378"/>
        <dbReference type="ChEBI" id="CHEBI:57856"/>
        <dbReference type="ChEBI" id="CHEBI:59789"/>
        <dbReference type="ChEBI" id="CHEBI:74508"/>
        <dbReference type="ChEBI" id="CHEBI:74511"/>
        <dbReference type="EC" id="2.1.1.207"/>
    </reaction>
</comment>
<evidence type="ECO:0000256" key="1">
    <source>
        <dbReference type="ARBA" id="ARBA00022490"/>
    </source>
</evidence>
<feature type="binding site" evidence="6 7">
    <location>
        <position position="114"/>
    </location>
    <ligand>
        <name>S-adenosyl-L-methionine</name>
        <dbReference type="ChEBI" id="CHEBI:59789"/>
    </ligand>
</feature>
<accession>A0A8A4TVV8</accession>
<dbReference type="Gene3D" id="3.40.1280.10">
    <property type="match status" value="1"/>
</dbReference>
<reference evidence="9" key="1">
    <citation type="submission" date="2021-03" db="EMBL/GenBank/DDBJ databases">
        <title>Acanthopleuribacteraceae sp. M133.</title>
        <authorList>
            <person name="Wang G."/>
        </authorList>
    </citation>
    <scope>NUCLEOTIDE SEQUENCE</scope>
    <source>
        <strain evidence="9">M133</strain>
    </source>
</reference>
<gene>
    <name evidence="9" type="ORF">J3U87_12705</name>
</gene>
<evidence type="ECO:0000256" key="3">
    <source>
        <dbReference type="ARBA" id="ARBA00022679"/>
    </source>
</evidence>
<dbReference type="InterPro" id="IPR016914">
    <property type="entry name" value="TrmL"/>
</dbReference>
<dbReference type="PANTHER" id="PTHR42971">
    <property type="entry name" value="TRNA (CYTIDINE(34)-2'-O)-METHYLTRANSFERASE"/>
    <property type="match status" value="1"/>
</dbReference>
<dbReference type="EC" id="2.1.1.207" evidence="6"/>
<dbReference type="AlphaFoldDB" id="A0A8A4TVV8"/>
<evidence type="ECO:0000259" key="8">
    <source>
        <dbReference type="Pfam" id="PF00588"/>
    </source>
</evidence>
<dbReference type="CDD" id="cd18094">
    <property type="entry name" value="SpoU-like_TrmL"/>
    <property type="match status" value="1"/>
</dbReference>
<dbReference type="EMBL" id="CP071793">
    <property type="protein sequence ID" value="QTD53308.1"/>
    <property type="molecule type" value="Genomic_DNA"/>
</dbReference>
<dbReference type="GO" id="GO:0003723">
    <property type="term" value="F:RNA binding"/>
    <property type="evidence" value="ECO:0007669"/>
    <property type="project" value="InterPro"/>
</dbReference>
<keyword evidence="4 6" id="KW-0949">S-adenosyl-L-methionine</keyword>
<keyword evidence="1 6" id="KW-0963">Cytoplasm</keyword>
<dbReference type="PANTHER" id="PTHR42971:SF1">
    <property type="entry name" value="TRNA (CYTIDINE(34)-2'-O)-METHYLTRANSFERASE"/>
    <property type="match status" value="1"/>
</dbReference>
<organism evidence="9 10">
    <name type="scientific">Sulfidibacter corallicola</name>
    <dbReference type="NCBI Taxonomy" id="2818388"/>
    <lineage>
        <taxon>Bacteria</taxon>
        <taxon>Pseudomonadati</taxon>
        <taxon>Acidobacteriota</taxon>
        <taxon>Holophagae</taxon>
        <taxon>Acanthopleuribacterales</taxon>
        <taxon>Acanthopleuribacteraceae</taxon>
        <taxon>Sulfidibacter</taxon>
    </lineage>
</organism>
<dbReference type="GO" id="GO:0002130">
    <property type="term" value="P:wobble position ribose methylation"/>
    <property type="evidence" value="ECO:0007669"/>
    <property type="project" value="TreeGrafter"/>
</dbReference>
<evidence type="ECO:0000256" key="5">
    <source>
        <dbReference type="ARBA" id="ARBA00022694"/>
    </source>
</evidence>
<comment type="similarity">
    <text evidence="6">Belongs to the class IV-like SAM-binding methyltransferase superfamily. RNA methyltransferase TrmH family. TrmL subfamily.</text>
</comment>
<evidence type="ECO:0000256" key="4">
    <source>
        <dbReference type="ARBA" id="ARBA00022691"/>
    </source>
</evidence>
<dbReference type="Pfam" id="PF00588">
    <property type="entry name" value="SpoU_methylase"/>
    <property type="match status" value="1"/>
</dbReference>
<keyword evidence="10" id="KW-1185">Reference proteome</keyword>
<feature type="binding site" evidence="6 7">
    <location>
        <position position="143"/>
    </location>
    <ligand>
        <name>S-adenosyl-L-methionine</name>
        <dbReference type="ChEBI" id="CHEBI:59789"/>
    </ligand>
</feature>
<dbReference type="SUPFAM" id="SSF75217">
    <property type="entry name" value="alpha/beta knot"/>
    <property type="match status" value="1"/>
</dbReference>
<feature type="binding site" evidence="6 7">
    <location>
        <position position="135"/>
    </location>
    <ligand>
        <name>S-adenosyl-L-methionine</name>
        <dbReference type="ChEBI" id="CHEBI:59789"/>
    </ligand>
</feature>
<evidence type="ECO:0000313" key="9">
    <source>
        <dbReference type="EMBL" id="QTD53308.1"/>
    </source>
</evidence>
<evidence type="ECO:0000313" key="10">
    <source>
        <dbReference type="Proteomes" id="UP000663929"/>
    </source>
</evidence>
<dbReference type="InterPro" id="IPR001537">
    <property type="entry name" value="SpoU_MeTrfase"/>
</dbReference>
<dbReference type="Proteomes" id="UP000663929">
    <property type="component" value="Chromosome"/>
</dbReference>
<evidence type="ECO:0000256" key="7">
    <source>
        <dbReference type="PIRSR" id="PIRSR029256-1"/>
    </source>
</evidence>
<comment type="subcellular location">
    <subcellularLocation>
        <location evidence="6">Cytoplasm</location>
    </subcellularLocation>
</comment>
<comment type="function">
    <text evidence="6">Could methylate the ribose at the nucleotide 34 wobble position in tRNA.</text>
</comment>
<dbReference type="InterPro" id="IPR029028">
    <property type="entry name" value="Alpha/beta_knot_MTases"/>
</dbReference>
<keyword evidence="5 6" id="KW-0819">tRNA processing</keyword>
<evidence type="ECO:0000256" key="2">
    <source>
        <dbReference type="ARBA" id="ARBA00022603"/>
    </source>
</evidence>
<evidence type="ECO:0000256" key="6">
    <source>
        <dbReference type="HAMAP-Rule" id="MF_01885"/>
    </source>
</evidence>
<comment type="catalytic activity">
    <reaction evidence="6">
        <text>cytidine(34) in tRNA + S-adenosyl-L-methionine = 2'-O-methylcytidine(34) in tRNA + S-adenosyl-L-homocysteine + H(+)</text>
        <dbReference type="Rhea" id="RHEA:43084"/>
        <dbReference type="Rhea" id="RHEA-COMP:10331"/>
        <dbReference type="Rhea" id="RHEA-COMP:10332"/>
        <dbReference type="ChEBI" id="CHEBI:15378"/>
        <dbReference type="ChEBI" id="CHEBI:57856"/>
        <dbReference type="ChEBI" id="CHEBI:59789"/>
        <dbReference type="ChEBI" id="CHEBI:74495"/>
        <dbReference type="ChEBI" id="CHEBI:82748"/>
        <dbReference type="EC" id="2.1.1.207"/>
    </reaction>
</comment>
<name>A0A8A4TVV8_SULCO</name>
<dbReference type="GO" id="GO:0005737">
    <property type="term" value="C:cytoplasm"/>
    <property type="evidence" value="ECO:0007669"/>
    <property type="project" value="UniProtKB-SubCell"/>
</dbReference>